<keyword evidence="4" id="KW-1185">Reference proteome</keyword>
<evidence type="ECO:0000259" key="2">
    <source>
        <dbReference type="Pfam" id="PF20434"/>
    </source>
</evidence>
<dbReference type="Gene3D" id="3.40.50.1820">
    <property type="entry name" value="alpha/beta hydrolase"/>
    <property type="match status" value="1"/>
</dbReference>
<dbReference type="OrthoDB" id="9771666at2"/>
<dbReference type="Pfam" id="PF20434">
    <property type="entry name" value="BD-FAE"/>
    <property type="match status" value="1"/>
</dbReference>
<proteinExistence type="predicted"/>
<dbReference type="EMBL" id="QLMK01000026">
    <property type="protein sequence ID" value="RAK24786.1"/>
    <property type="molecule type" value="Genomic_DNA"/>
</dbReference>
<dbReference type="AlphaFoldDB" id="A0A364JRV6"/>
<dbReference type="InterPro" id="IPR050300">
    <property type="entry name" value="GDXG_lipolytic_enzyme"/>
</dbReference>
<dbReference type="RefSeq" id="WP_111576478.1">
    <property type="nucleotide sequence ID" value="NZ_JBHEEY010000027.1"/>
</dbReference>
<evidence type="ECO:0000313" key="3">
    <source>
        <dbReference type="EMBL" id="RAK24786.1"/>
    </source>
</evidence>
<evidence type="ECO:0000256" key="1">
    <source>
        <dbReference type="ARBA" id="ARBA00022801"/>
    </source>
</evidence>
<dbReference type="Proteomes" id="UP000249453">
    <property type="component" value="Unassembled WGS sequence"/>
</dbReference>
<feature type="domain" description="BD-FAE-like" evidence="2">
    <location>
        <begin position="64"/>
        <end position="160"/>
    </location>
</feature>
<keyword evidence="1" id="KW-0378">Hydrolase</keyword>
<dbReference type="GO" id="GO:0016787">
    <property type="term" value="F:hydrolase activity"/>
    <property type="evidence" value="ECO:0007669"/>
    <property type="project" value="UniProtKB-KW"/>
</dbReference>
<dbReference type="InterPro" id="IPR049492">
    <property type="entry name" value="BD-FAE-like_dom"/>
</dbReference>
<protein>
    <submittedName>
        <fullName evidence="3">Acetyl esterase/lipase</fullName>
    </submittedName>
</protein>
<name>A0A364JRV6_9HYPH</name>
<gene>
    <name evidence="3" type="ORF">C7374_12613</name>
</gene>
<dbReference type="SUPFAM" id="SSF53474">
    <property type="entry name" value="alpha/beta-Hydrolases"/>
    <property type="match status" value="1"/>
</dbReference>
<reference evidence="3 4" key="1">
    <citation type="submission" date="2018-06" db="EMBL/GenBank/DDBJ databases">
        <title>Genomic Encyclopedia of Type Strains, Phase IV (KMG-IV): sequencing the most valuable type-strain genomes for metagenomic binning, comparative biology and taxonomic classification.</title>
        <authorList>
            <person name="Goeker M."/>
        </authorList>
    </citation>
    <scope>NUCLEOTIDE SEQUENCE [LARGE SCALE GENOMIC DNA]</scope>
    <source>
        <strain evidence="3 4">DSM 26720</strain>
    </source>
</reference>
<sequence>MQNNAKTSQIIDWDLAYSNLQHVENSDQYPPMWLEQSAELRREMEAEGRFISNVSYGSRARNLLDIVMPQQGPRGLVVFIHGGYWRRFDKNHFAHMARGPIAHGYAVAIPSYTLCPEARIGEITLEIAQAIKQAAAMIDGPLYITGHSAGGHLAARMVTTDTPLGPELLKRLRKVLPISPVSDLRPLLRLEMNADFKLDLTQARSESPALLEPLAGIDVTTWVGADELPEFVRQNHILAAMWQGFDCEIEEFVEPGRHHMNVLDGLCDPDHALTRKLLRL</sequence>
<comment type="caution">
    <text evidence="3">The sequence shown here is derived from an EMBL/GenBank/DDBJ whole genome shotgun (WGS) entry which is preliminary data.</text>
</comment>
<dbReference type="InterPro" id="IPR029058">
    <property type="entry name" value="AB_hydrolase_fold"/>
</dbReference>
<dbReference type="PANTHER" id="PTHR48081">
    <property type="entry name" value="AB HYDROLASE SUPERFAMILY PROTEIN C4A8.06C"/>
    <property type="match status" value="1"/>
</dbReference>
<dbReference type="PANTHER" id="PTHR48081:SF33">
    <property type="entry name" value="KYNURENINE FORMAMIDASE"/>
    <property type="match status" value="1"/>
</dbReference>
<accession>A0A364JRV6</accession>
<organism evidence="3 4">
    <name type="scientific">Falsochrobactrum ovis</name>
    <dbReference type="NCBI Taxonomy" id="1293442"/>
    <lineage>
        <taxon>Bacteria</taxon>
        <taxon>Pseudomonadati</taxon>
        <taxon>Pseudomonadota</taxon>
        <taxon>Alphaproteobacteria</taxon>
        <taxon>Hyphomicrobiales</taxon>
        <taxon>Brucellaceae</taxon>
        <taxon>Falsochrobactrum</taxon>
    </lineage>
</organism>
<evidence type="ECO:0000313" key="4">
    <source>
        <dbReference type="Proteomes" id="UP000249453"/>
    </source>
</evidence>